<dbReference type="Pfam" id="PF00583">
    <property type="entry name" value="Acetyltransf_1"/>
    <property type="match status" value="1"/>
</dbReference>
<evidence type="ECO:0000313" key="6">
    <source>
        <dbReference type="Proteomes" id="UP000286801"/>
    </source>
</evidence>
<dbReference type="Proteomes" id="UP000287917">
    <property type="component" value="Unassembled WGS sequence"/>
</dbReference>
<dbReference type="EMBL" id="QNZK01000069">
    <property type="protein sequence ID" value="RTZ87020.1"/>
    <property type="molecule type" value="Genomic_DNA"/>
</dbReference>
<name>A0A432GU01_9DELT</name>
<feature type="domain" description="N-acetyltransferase" evidence="3">
    <location>
        <begin position="6"/>
        <end position="145"/>
    </location>
</feature>
<accession>A0A432GU01</accession>
<evidence type="ECO:0000313" key="5">
    <source>
        <dbReference type="EMBL" id="RTZ87020.1"/>
    </source>
</evidence>
<evidence type="ECO:0000259" key="3">
    <source>
        <dbReference type="PROSITE" id="PS51186"/>
    </source>
</evidence>
<dbReference type="Proteomes" id="UP000286801">
    <property type="component" value="Unassembled WGS sequence"/>
</dbReference>
<keyword evidence="2" id="KW-0012">Acyltransferase</keyword>
<sequence length="145" mass="16348">MTESSLLIRPFQTEDEDALVALWKMCELTVPWNNPHKDIARKLQVQPELFLVGILDSSLIATVMGGYEGHRGWINYLAVHPDFQGKGYGQEIMNSVETGLREMGCPKINLQIRTGNNKIASFYQKLGFTNDHVVSMGKRLEADHS</sequence>
<proteinExistence type="predicted"/>
<gene>
    <name evidence="5" type="ORF">DSY96_01855</name>
    <name evidence="4" type="ORF">DSY97_09835</name>
</gene>
<dbReference type="InterPro" id="IPR016181">
    <property type="entry name" value="Acyl_CoA_acyltransferase"/>
</dbReference>
<dbReference type="PANTHER" id="PTHR43877">
    <property type="entry name" value="AMINOALKYLPHOSPHONATE N-ACETYLTRANSFERASE-RELATED-RELATED"/>
    <property type="match status" value="1"/>
</dbReference>
<evidence type="ECO:0000256" key="1">
    <source>
        <dbReference type="ARBA" id="ARBA00022679"/>
    </source>
</evidence>
<dbReference type="AlphaFoldDB" id="A0A432GU01"/>
<reference evidence="6 7" key="1">
    <citation type="submission" date="2018-06" db="EMBL/GenBank/DDBJ databases">
        <title>Combined omics and stable isotope probing to characterize newly discovered Mariana Back-Arc vent microbial communities.</title>
        <authorList>
            <person name="Trembath-Reichert E."/>
            <person name="Huber J.A."/>
        </authorList>
    </citation>
    <scope>NUCLEOTIDE SEQUENCE [LARGE SCALE GENOMIC DNA]</scope>
    <source>
        <strain evidence="5">MAG 58</strain>
        <strain evidence="4">MAG 63_1</strain>
    </source>
</reference>
<dbReference type="CDD" id="cd04301">
    <property type="entry name" value="NAT_SF"/>
    <property type="match status" value="1"/>
</dbReference>
<evidence type="ECO:0000313" key="7">
    <source>
        <dbReference type="Proteomes" id="UP000287917"/>
    </source>
</evidence>
<dbReference type="InterPro" id="IPR050832">
    <property type="entry name" value="Bact_Acetyltransf"/>
</dbReference>
<dbReference type="NCBIfam" id="NF002959">
    <property type="entry name" value="PRK03624.1"/>
    <property type="match status" value="1"/>
</dbReference>
<dbReference type="GO" id="GO:0016747">
    <property type="term" value="F:acyltransferase activity, transferring groups other than amino-acyl groups"/>
    <property type="evidence" value="ECO:0007669"/>
    <property type="project" value="InterPro"/>
</dbReference>
<comment type="caution">
    <text evidence="5">The sequence shown here is derived from an EMBL/GenBank/DDBJ whole genome shotgun (WGS) entry which is preliminary data.</text>
</comment>
<dbReference type="EMBL" id="QNZL01000262">
    <property type="protein sequence ID" value="RTZ77458.1"/>
    <property type="molecule type" value="Genomic_DNA"/>
</dbReference>
<dbReference type="Gene3D" id="3.40.630.30">
    <property type="match status" value="1"/>
</dbReference>
<protein>
    <submittedName>
        <fullName evidence="5">GNAT family acetyltransferase</fullName>
    </submittedName>
</protein>
<dbReference type="InterPro" id="IPR000182">
    <property type="entry name" value="GNAT_dom"/>
</dbReference>
<keyword evidence="1 5" id="KW-0808">Transferase</keyword>
<organism evidence="5 7">
    <name type="scientific">SAR324 cluster bacterium</name>
    <dbReference type="NCBI Taxonomy" id="2024889"/>
    <lineage>
        <taxon>Bacteria</taxon>
        <taxon>Deltaproteobacteria</taxon>
        <taxon>SAR324 cluster</taxon>
    </lineage>
</organism>
<dbReference type="PROSITE" id="PS51186">
    <property type="entry name" value="GNAT"/>
    <property type="match status" value="1"/>
</dbReference>
<evidence type="ECO:0000256" key="2">
    <source>
        <dbReference type="ARBA" id="ARBA00023315"/>
    </source>
</evidence>
<dbReference type="SUPFAM" id="SSF55729">
    <property type="entry name" value="Acyl-CoA N-acyltransferases (Nat)"/>
    <property type="match status" value="1"/>
</dbReference>
<evidence type="ECO:0000313" key="4">
    <source>
        <dbReference type="EMBL" id="RTZ77458.1"/>
    </source>
</evidence>